<dbReference type="AlphaFoldDB" id="A0A2P4Y0P0"/>
<proteinExistence type="predicted"/>
<organism evidence="2 3">
    <name type="scientific">Phytophthora palmivora</name>
    <dbReference type="NCBI Taxonomy" id="4796"/>
    <lineage>
        <taxon>Eukaryota</taxon>
        <taxon>Sar</taxon>
        <taxon>Stramenopiles</taxon>
        <taxon>Oomycota</taxon>
        <taxon>Peronosporomycetes</taxon>
        <taxon>Peronosporales</taxon>
        <taxon>Peronosporaceae</taxon>
        <taxon>Phytophthora</taxon>
    </lineage>
</organism>
<reference evidence="2 3" key="1">
    <citation type="journal article" date="2017" name="Genome Biol. Evol.">
        <title>Phytophthora megakarya and P. palmivora, closely related causal agents of cacao black pod rot, underwent increases in genome sizes and gene numbers by different mechanisms.</title>
        <authorList>
            <person name="Ali S.S."/>
            <person name="Shao J."/>
            <person name="Lary D.J."/>
            <person name="Kronmiller B."/>
            <person name="Shen D."/>
            <person name="Strem M.D."/>
            <person name="Amoako-Attah I."/>
            <person name="Akrofi A.Y."/>
            <person name="Begoude B.A."/>
            <person name="Ten Hoopen G.M."/>
            <person name="Coulibaly K."/>
            <person name="Kebe B.I."/>
            <person name="Melnick R.L."/>
            <person name="Guiltinan M.J."/>
            <person name="Tyler B.M."/>
            <person name="Meinhardt L.W."/>
            <person name="Bailey B.A."/>
        </authorList>
    </citation>
    <scope>NUCLEOTIDE SEQUENCE [LARGE SCALE GENOMIC DNA]</scope>
    <source>
        <strain evidence="3">sbr112.9</strain>
    </source>
</reference>
<evidence type="ECO:0000313" key="2">
    <source>
        <dbReference type="EMBL" id="POM71299.1"/>
    </source>
</evidence>
<name>A0A2P4Y0P0_9STRA</name>
<comment type="caution">
    <text evidence="2">The sequence shown here is derived from an EMBL/GenBank/DDBJ whole genome shotgun (WGS) entry which is preliminary data.</text>
</comment>
<dbReference type="Proteomes" id="UP000237271">
    <property type="component" value="Unassembled WGS sequence"/>
</dbReference>
<gene>
    <name evidence="2" type="ORF">PHPALM_12149</name>
</gene>
<keyword evidence="3" id="KW-1185">Reference proteome</keyword>
<protein>
    <submittedName>
        <fullName evidence="2">Uncharacterized protein</fullName>
    </submittedName>
</protein>
<feature type="region of interest" description="Disordered" evidence="1">
    <location>
        <begin position="76"/>
        <end position="96"/>
    </location>
</feature>
<dbReference type="OrthoDB" id="98532at2759"/>
<dbReference type="Gene3D" id="1.10.238.10">
    <property type="entry name" value="EF-hand"/>
    <property type="match status" value="1"/>
</dbReference>
<dbReference type="EMBL" id="NCKW01006536">
    <property type="protein sequence ID" value="POM71299.1"/>
    <property type="molecule type" value="Genomic_DNA"/>
</dbReference>
<evidence type="ECO:0000256" key="1">
    <source>
        <dbReference type="SAM" id="MobiDB-lite"/>
    </source>
</evidence>
<accession>A0A2P4Y0P0</accession>
<evidence type="ECO:0000313" key="3">
    <source>
        <dbReference type="Proteomes" id="UP000237271"/>
    </source>
</evidence>
<sequence>MVLRPGSSILKPGVRERQRELESVITKFELLLTIGRTKNPDFSSLDLAQIVFRLAEECRLCLIRLQRTAWQIDQSGKEPAQTHLDEDEDASATETTETLQKKLHDMLDETRRLYQLPEVAKSVFAVQGEVQVLLETGELLTFCKDHASAMTLYAEAIRLCSSIGDEATEMILTSKLRKLQCHADAMERVEVLATSSDDNDVESERNRLKAAFEKFRDANEFLAKDQLQSLAQELGMTDALTNKEVDEIWRQIQQNGMTGQSPVGINYSTSSTAKITFEALWRWWVSDSVYDTRSNSVF</sequence>